<evidence type="ECO:0000313" key="2">
    <source>
        <dbReference type="Proteomes" id="UP001295684"/>
    </source>
</evidence>
<protein>
    <submittedName>
        <fullName evidence="1">Uncharacterized protein</fullName>
    </submittedName>
</protein>
<proteinExistence type="predicted"/>
<gene>
    <name evidence="1" type="ORF">ECRASSUSDP1_LOCUS29108</name>
</gene>
<accession>A0AAD1YB08</accession>
<organism evidence="1 2">
    <name type="scientific">Euplotes crassus</name>
    <dbReference type="NCBI Taxonomy" id="5936"/>
    <lineage>
        <taxon>Eukaryota</taxon>
        <taxon>Sar</taxon>
        <taxon>Alveolata</taxon>
        <taxon>Ciliophora</taxon>
        <taxon>Intramacronucleata</taxon>
        <taxon>Spirotrichea</taxon>
        <taxon>Hypotrichia</taxon>
        <taxon>Euplotida</taxon>
        <taxon>Euplotidae</taxon>
        <taxon>Moneuplotes</taxon>
    </lineage>
</organism>
<evidence type="ECO:0000313" key="1">
    <source>
        <dbReference type="EMBL" id="CAI2387475.1"/>
    </source>
</evidence>
<dbReference type="AlphaFoldDB" id="A0AAD1YB08"/>
<keyword evidence="2" id="KW-1185">Reference proteome</keyword>
<dbReference type="Proteomes" id="UP001295684">
    <property type="component" value="Unassembled WGS sequence"/>
</dbReference>
<comment type="caution">
    <text evidence="1">The sequence shown here is derived from an EMBL/GenBank/DDBJ whole genome shotgun (WGS) entry which is preliminary data.</text>
</comment>
<sequence>MIVILIEMIRLHLKANKHLDQSVIAQFKYILRQAITVFHWITGGKSKKGHKQQPFEDLELSEDNGGIIEIRQIHSSLAKHPKTLEISNQSVLPLKILSKAKKMRPSREDWLGNTIQTGLDSQIHPGTNRGFSNRQNHSLRISPRLSEDSKRILTSHRLSSKKKARVNIPNLNFSDRMTKRAKRLSSLDQSFGLKDMAIKGKKTLAKERQELRDKLLKIRNEDLP</sequence>
<dbReference type="EMBL" id="CAMPGE010029981">
    <property type="protein sequence ID" value="CAI2387475.1"/>
    <property type="molecule type" value="Genomic_DNA"/>
</dbReference>
<reference evidence="1" key="1">
    <citation type="submission" date="2023-07" db="EMBL/GenBank/DDBJ databases">
        <authorList>
            <consortium name="AG Swart"/>
            <person name="Singh M."/>
            <person name="Singh A."/>
            <person name="Seah K."/>
            <person name="Emmerich C."/>
        </authorList>
    </citation>
    <scope>NUCLEOTIDE SEQUENCE</scope>
    <source>
        <strain evidence="1">DP1</strain>
    </source>
</reference>
<name>A0AAD1YB08_EUPCR</name>